<proteinExistence type="predicted"/>
<organism evidence="1 2">
    <name type="scientific">Limimaricola variabilis</name>
    <dbReference type="NCBI Taxonomy" id="1492771"/>
    <lineage>
        <taxon>Bacteria</taxon>
        <taxon>Pseudomonadati</taxon>
        <taxon>Pseudomonadota</taxon>
        <taxon>Alphaproteobacteria</taxon>
        <taxon>Rhodobacterales</taxon>
        <taxon>Paracoccaceae</taxon>
        <taxon>Limimaricola</taxon>
    </lineage>
</organism>
<accession>A0ABR6HK33</accession>
<keyword evidence="2" id="KW-1185">Reference proteome</keyword>
<dbReference type="Proteomes" id="UP000576152">
    <property type="component" value="Unassembled WGS sequence"/>
</dbReference>
<dbReference type="EMBL" id="JACIBX010000001">
    <property type="protein sequence ID" value="MBB3710912.1"/>
    <property type="molecule type" value="Genomic_DNA"/>
</dbReference>
<sequence length="63" mass="6731">MFRIIPLTTAVCAPAIPCFESPLWRASLITTIAMVAVILVIDTNANARLEAYRGKRALAGNSG</sequence>
<evidence type="ECO:0000313" key="1">
    <source>
        <dbReference type="EMBL" id="MBB3710912.1"/>
    </source>
</evidence>
<dbReference type="RefSeq" id="WP_183469477.1">
    <property type="nucleotide sequence ID" value="NZ_JACIBX010000001.1"/>
</dbReference>
<name>A0ABR6HK33_9RHOB</name>
<reference evidence="1 2" key="1">
    <citation type="submission" date="2020-08" db="EMBL/GenBank/DDBJ databases">
        <title>Genomic Encyclopedia of Type Strains, Phase III (KMG-III): the genomes of soil and plant-associated and newly described type strains.</title>
        <authorList>
            <person name="Whitman W."/>
        </authorList>
    </citation>
    <scope>NUCLEOTIDE SEQUENCE [LARGE SCALE GENOMIC DNA]</scope>
    <source>
        <strain evidence="1 2">CECT 8572</strain>
    </source>
</reference>
<evidence type="ECO:0000313" key="2">
    <source>
        <dbReference type="Proteomes" id="UP000576152"/>
    </source>
</evidence>
<comment type="caution">
    <text evidence="1">The sequence shown here is derived from an EMBL/GenBank/DDBJ whole genome shotgun (WGS) entry which is preliminary data.</text>
</comment>
<gene>
    <name evidence="1" type="ORF">FHS00_000465</name>
</gene>
<protein>
    <submittedName>
        <fullName evidence="1">Uncharacterized protein</fullName>
    </submittedName>
</protein>